<protein>
    <submittedName>
        <fullName evidence="2">Uncharacterized protein</fullName>
    </submittedName>
</protein>
<dbReference type="AlphaFoldDB" id="A0AAD7ASX9"/>
<feature type="compositionally biased region" description="Acidic residues" evidence="1">
    <location>
        <begin position="148"/>
        <end position="163"/>
    </location>
</feature>
<name>A0AAD7ASX9_9AGAR</name>
<reference evidence="2" key="1">
    <citation type="submission" date="2023-03" db="EMBL/GenBank/DDBJ databases">
        <title>Massive genome expansion in bonnet fungi (Mycena s.s.) driven by repeated elements and novel gene families across ecological guilds.</title>
        <authorList>
            <consortium name="Lawrence Berkeley National Laboratory"/>
            <person name="Harder C.B."/>
            <person name="Miyauchi S."/>
            <person name="Viragh M."/>
            <person name="Kuo A."/>
            <person name="Thoen E."/>
            <person name="Andreopoulos B."/>
            <person name="Lu D."/>
            <person name="Skrede I."/>
            <person name="Drula E."/>
            <person name="Henrissat B."/>
            <person name="Morin E."/>
            <person name="Kohler A."/>
            <person name="Barry K."/>
            <person name="LaButti K."/>
            <person name="Morin E."/>
            <person name="Salamov A."/>
            <person name="Lipzen A."/>
            <person name="Mereny Z."/>
            <person name="Hegedus B."/>
            <person name="Baldrian P."/>
            <person name="Stursova M."/>
            <person name="Weitz H."/>
            <person name="Taylor A."/>
            <person name="Grigoriev I.V."/>
            <person name="Nagy L.G."/>
            <person name="Martin F."/>
            <person name="Kauserud H."/>
        </authorList>
    </citation>
    <scope>NUCLEOTIDE SEQUENCE</scope>
    <source>
        <strain evidence="2">CBHHK002</strain>
    </source>
</reference>
<feature type="region of interest" description="Disordered" evidence="1">
    <location>
        <begin position="141"/>
        <end position="163"/>
    </location>
</feature>
<proteinExistence type="predicted"/>
<evidence type="ECO:0000313" key="2">
    <source>
        <dbReference type="EMBL" id="KAJ7367376.1"/>
    </source>
</evidence>
<organism evidence="2 3">
    <name type="scientific">Mycena albidolilacea</name>
    <dbReference type="NCBI Taxonomy" id="1033008"/>
    <lineage>
        <taxon>Eukaryota</taxon>
        <taxon>Fungi</taxon>
        <taxon>Dikarya</taxon>
        <taxon>Basidiomycota</taxon>
        <taxon>Agaricomycotina</taxon>
        <taxon>Agaricomycetes</taxon>
        <taxon>Agaricomycetidae</taxon>
        <taxon>Agaricales</taxon>
        <taxon>Marasmiineae</taxon>
        <taxon>Mycenaceae</taxon>
        <taxon>Mycena</taxon>
    </lineage>
</organism>
<sequence>MLLAIHQTSITSEQLGDDDRVNGCKLLLNLRSTFQLDKAETAALRLANLEVLISVKLLIVALCALLELAPGAVPESLNYGWPGIAGGVLKIFIDLPEAIAARKALEELESGDDDGKILNMNEDDEDVWDEDSAYLEMLANEVQKSEKNEEDGEDSDDDDEISEELLYILQCPGHPFQMQNAPVSQAATTSLTLE</sequence>
<keyword evidence="3" id="KW-1185">Reference proteome</keyword>
<gene>
    <name evidence="2" type="ORF">DFH08DRAFT_837337</name>
</gene>
<comment type="caution">
    <text evidence="2">The sequence shown here is derived from an EMBL/GenBank/DDBJ whole genome shotgun (WGS) entry which is preliminary data.</text>
</comment>
<evidence type="ECO:0000256" key="1">
    <source>
        <dbReference type="SAM" id="MobiDB-lite"/>
    </source>
</evidence>
<dbReference type="Proteomes" id="UP001218218">
    <property type="component" value="Unassembled WGS sequence"/>
</dbReference>
<evidence type="ECO:0000313" key="3">
    <source>
        <dbReference type="Proteomes" id="UP001218218"/>
    </source>
</evidence>
<dbReference type="EMBL" id="JARIHO010000002">
    <property type="protein sequence ID" value="KAJ7367376.1"/>
    <property type="molecule type" value="Genomic_DNA"/>
</dbReference>
<accession>A0AAD7ASX9</accession>